<dbReference type="OrthoDB" id="10005578at2"/>
<dbReference type="eggNOG" id="ENOG50340J6">
    <property type="taxonomic scope" value="Bacteria"/>
</dbReference>
<accession>Q6MDJ7</accession>
<evidence type="ECO:0000256" key="1">
    <source>
        <dbReference type="SAM" id="Phobius"/>
    </source>
</evidence>
<evidence type="ECO:0000313" key="2">
    <source>
        <dbReference type="EMBL" id="CAF23352.1"/>
    </source>
</evidence>
<feature type="transmembrane region" description="Helical" evidence="1">
    <location>
        <begin position="129"/>
        <end position="147"/>
    </location>
</feature>
<name>Q6MDJ7_PARUW</name>
<sequence length="205" mass="23525">MSSNIELVADGILFSNFYLNSIFLKEIIKNCASILTCTFGILEICNLYQISKGRHLLNALFSTNIGISKIHIFSIICSKISLILSAVASRPGFALITEVSYYFFSPLQMEVYFGPNTIFEVNPWHPRHVISILAVCFACPILLQLFYQSFRRINLFINKYFQCQMTETSSTRRLTDAKETFIWFFNFLASRPILHIGNQCAQFLL</sequence>
<gene>
    <name evidence="2" type="ORF">PC_RS03005</name>
</gene>
<evidence type="ECO:0000313" key="3">
    <source>
        <dbReference type="Proteomes" id="UP000000529"/>
    </source>
</evidence>
<dbReference type="EMBL" id="BX908798">
    <property type="protein sequence ID" value="CAF23352.1"/>
    <property type="molecule type" value="Genomic_DNA"/>
</dbReference>
<keyword evidence="1" id="KW-0812">Transmembrane</keyword>
<reference evidence="2 3" key="1">
    <citation type="journal article" date="2004" name="Science">
        <title>Illuminating the evolutionary history of chlamydiae.</title>
        <authorList>
            <person name="Horn M."/>
            <person name="Collingro A."/>
            <person name="Schmitz-Esser S."/>
            <person name="Beier C.L."/>
            <person name="Purkhold U."/>
            <person name="Fartmann B."/>
            <person name="Brandt P."/>
            <person name="Nyakatura G.J."/>
            <person name="Droege M."/>
            <person name="Frishman D."/>
            <person name="Rattei T."/>
            <person name="Mewes H."/>
            <person name="Wagner M."/>
        </authorList>
    </citation>
    <scope>NUCLEOTIDE SEQUENCE [LARGE SCALE GENOMIC DNA]</scope>
    <source>
        <strain evidence="2 3">UWE25</strain>
    </source>
</reference>
<organism evidence="2 3">
    <name type="scientific">Protochlamydia amoebophila (strain UWE25)</name>
    <dbReference type="NCBI Taxonomy" id="264201"/>
    <lineage>
        <taxon>Bacteria</taxon>
        <taxon>Pseudomonadati</taxon>
        <taxon>Chlamydiota</taxon>
        <taxon>Chlamydiia</taxon>
        <taxon>Parachlamydiales</taxon>
        <taxon>Parachlamydiaceae</taxon>
        <taxon>Candidatus Protochlamydia</taxon>
    </lineage>
</organism>
<dbReference type="KEGG" id="pcu:PC_RS03005"/>
<proteinExistence type="predicted"/>
<dbReference type="Proteomes" id="UP000000529">
    <property type="component" value="Chromosome"/>
</dbReference>
<dbReference type="RefSeq" id="WP_011175178.1">
    <property type="nucleotide sequence ID" value="NC_005861.2"/>
</dbReference>
<dbReference type="HOGENOM" id="CLU_1336444_0_0_0"/>
<keyword evidence="1" id="KW-1133">Transmembrane helix</keyword>
<dbReference type="AlphaFoldDB" id="Q6MDJ7"/>
<protein>
    <submittedName>
        <fullName evidence="2">Uncharacterized protein</fullName>
    </submittedName>
</protein>
<keyword evidence="3" id="KW-1185">Reference proteome</keyword>
<keyword evidence="1" id="KW-0472">Membrane</keyword>